<sequence>MGQQQQSIKKNFFWPSKGEIQVWTIQELKILSEVDSRLSEQQNESLSQNPIEYSLTWITKSNQILFTVTRKSDNGKVKFIVDQGTGKLIKTEYIQLEKDEISIFDELSPQTMWKCWVEIWQGQPKKNDYVLNKLESQENAQFECMKGSVFNPIVKLYRERREQVQFITRQLFYTNQNDNSKSSKYKINMQFCKSQIWMFNWDLKQKVVPQPCFLELQDKLQLESLSFYQYTLN</sequence>
<protein>
    <submittedName>
        <fullName evidence="1">Uncharacterized protein</fullName>
    </submittedName>
</protein>
<organism evidence="1 2">
    <name type="scientific">Paramecium primaurelia</name>
    <dbReference type="NCBI Taxonomy" id="5886"/>
    <lineage>
        <taxon>Eukaryota</taxon>
        <taxon>Sar</taxon>
        <taxon>Alveolata</taxon>
        <taxon>Ciliophora</taxon>
        <taxon>Intramacronucleata</taxon>
        <taxon>Oligohymenophorea</taxon>
        <taxon>Peniculida</taxon>
        <taxon>Parameciidae</taxon>
        <taxon>Paramecium</taxon>
    </lineage>
</organism>
<dbReference type="AlphaFoldDB" id="A0A8S1KBE9"/>
<evidence type="ECO:0000313" key="1">
    <source>
        <dbReference type="EMBL" id="CAD8050965.1"/>
    </source>
</evidence>
<dbReference type="OMA" id="YSLTWIT"/>
<dbReference type="Proteomes" id="UP000688137">
    <property type="component" value="Unassembled WGS sequence"/>
</dbReference>
<gene>
    <name evidence="1" type="ORF">PPRIM_AZ9-3.1.T0170322</name>
</gene>
<name>A0A8S1KBE9_PARPR</name>
<accession>A0A8S1KBE9</accession>
<comment type="caution">
    <text evidence="1">The sequence shown here is derived from an EMBL/GenBank/DDBJ whole genome shotgun (WGS) entry which is preliminary data.</text>
</comment>
<evidence type="ECO:0000313" key="2">
    <source>
        <dbReference type="Proteomes" id="UP000688137"/>
    </source>
</evidence>
<keyword evidence="2" id="KW-1185">Reference proteome</keyword>
<reference evidence="1" key="1">
    <citation type="submission" date="2021-01" db="EMBL/GenBank/DDBJ databases">
        <authorList>
            <consortium name="Genoscope - CEA"/>
            <person name="William W."/>
        </authorList>
    </citation>
    <scope>NUCLEOTIDE SEQUENCE</scope>
</reference>
<dbReference type="EMBL" id="CAJJDM010000012">
    <property type="protein sequence ID" value="CAD8050965.1"/>
    <property type="molecule type" value="Genomic_DNA"/>
</dbReference>
<proteinExistence type="predicted"/>